<keyword evidence="1" id="KW-0472">Membrane</keyword>
<dbReference type="Proteomes" id="UP000468638">
    <property type="component" value="Unassembled WGS sequence"/>
</dbReference>
<evidence type="ECO:0000256" key="1">
    <source>
        <dbReference type="SAM" id="Phobius"/>
    </source>
</evidence>
<protein>
    <submittedName>
        <fullName evidence="2">Uncharacterized protein</fullName>
    </submittedName>
</protein>
<dbReference type="InterPro" id="IPR059076">
    <property type="entry name" value="MPN_270"/>
</dbReference>
<keyword evidence="1" id="KW-0812">Transmembrane</keyword>
<feature type="transmembrane region" description="Helical" evidence="1">
    <location>
        <begin position="62"/>
        <end position="81"/>
    </location>
</feature>
<name>A0A6I5A3W1_9BACI</name>
<comment type="caution">
    <text evidence="2">The sequence shown here is derived from an EMBL/GenBank/DDBJ whole genome shotgun (WGS) entry which is preliminary data.</text>
</comment>
<gene>
    <name evidence="2" type="ORF">GLW05_14900</name>
</gene>
<dbReference type="Pfam" id="PF25854">
    <property type="entry name" value="MPN_270"/>
    <property type="match status" value="1"/>
</dbReference>
<dbReference type="OrthoDB" id="9899154at2"/>
<sequence>MSLTMLFALGLLIVPILTFFIGYKWRKPDNKKIPKVLAAAYCVEIIWLIMYVSSSMTTLSTSALHLILGVLVPIIGFILAIKEIRRHPIFSAIGVFISMLVGELAFFIILISAM</sequence>
<reference evidence="2 3" key="1">
    <citation type="submission" date="2019-11" db="EMBL/GenBank/DDBJ databases">
        <title>Genome sequences of 17 halophilic strains isolated from different environments.</title>
        <authorList>
            <person name="Furrow R.E."/>
        </authorList>
    </citation>
    <scope>NUCLEOTIDE SEQUENCE [LARGE SCALE GENOMIC DNA]</scope>
    <source>
        <strain evidence="2 3">22514_16_FS</strain>
    </source>
</reference>
<dbReference type="AlphaFoldDB" id="A0A6I5A3W1"/>
<feature type="transmembrane region" description="Helical" evidence="1">
    <location>
        <begin position="37"/>
        <end position="56"/>
    </location>
</feature>
<proteinExistence type="predicted"/>
<evidence type="ECO:0000313" key="3">
    <source>
        <dbReference type="Proteomes" id="UP000468638"/>
    </source>
</evidence>
<feature type="transmembrane region" description="Helical" evidence="1">
    <location>
        <begin position="6"/>
        <end position="25"/>
    </location>
</feature>
<feature type="transmembrane region" description="Helical" evidence="1">
    <location>
        <begin position="93"/>
        <end position="113"/>
    </location>
</feature>
<dbReference type="RefSeq" id="WP_160849538.1">
    <property type="nucleotide sequence ID" value="NZ_WMEQ01000012.1"/>
</dbReference>
<organism evidence="2 3">
    <name type="scientific">Pontibacillus yanchengensis</name>
    <dbReference type="NCBI Taxonomy" id="462910"/>
    <lineage>
        <taxon>Bacteria</taxon>
        <taxon>Bacillati</taxon>
        <taxon>Bacillota</taxon>
        <taxon>Bacilli</taxon>
        <taxon>Bacillales</taxon>
        <taxon>Bacillaceae</taxon>
        <taxon>Pontibacillus</taxon>
    </lineage>
</organism>
<accession>A0A6I5A3W1</accession>
<evidence type="ECO:0000313" key="2">
    <source>
        <dbReference type="EMBL" id="MYL34881.1"/>
    </source>
</evidence>
<dbReference type="EMBL" id="WMEQ01000012">
    <property type="protein sequence ID" value="MYL34881.1"/>
    <property type="molecule type" value="Genomic_DNA"/>
</dbReference>
<keyword evidence="1" id="KW-1133">Transmembrane helix</keyword>